<comment type="similarity">
    <text evidence="2">Belongs to the ATG11 family.</text>
</comment>
<proteinExistence type="inferred from homology"/>
<evidence type="ECO:0000313" key="6">
    <source>
        <dbReference type="EMBL" id="TPX49191.1"/>
    </source>
</evidence>
<comment type="subcellular location">
    <subcellularLocation>
        <location evidence="2">Preautophagosomal structure membrane</location>
        <topology evidence="2">Peripheral membrane protein</topology>
    </subcellularLocation>
    <subcellularLocation>
        <location evidence="2">Vacuole membrane</location>
        <topology evidence="2">Peripheral membrane protein</topology>
    </subcellularLocation>
    <text evidence="2">During pexophagy, accumulates in the vacuolar membrane region, where the peroxisomes contact the vacuole.</text>
</comment>
<feature type="coiled-coil region" evidence="3">
    <location>
        <begin position="616"/>
        <end position="683"/>
    </location>
</feature>
<dbReference type="GO" id="GO:1990316">
    <property type="term" value="C:Atg1/ULK1 kinase complex"/>
    <property type="evidence" value="ECO:0007669"/>
    <property type="project" value="TreeGrafter"/>
</dbReference>
<dbReference type="EMBL" id="QEAM01000038">
    <property type="protein sequence ID" value="TPX49191.1"/>
    <property type="molecule type" value="Genomic_DNA"/>
</dbReference>
<dbReference type="GO" id="GO:0060090">
    <property type="term" value="F:molecular adaptor activity"/>
    <property type="evidence" value="ECO:0007669"/>
    <property type="project" value="TreeGrafter"/>
</dbReference>
<dbReference type="Pfam" id="PF04108">
    <property type="entry name" value="ATG17_like"/>
    <property type="match status" value="1"/>
</dbReference>
<dbReference type="GO" id="GO:0000422">
    <property type="term" value="P:autophagy of mitochondrion"/>
    <property type="evidence" value="ECO:0007669"/>
    <property type="project" value="TreeGrafter"/>
</dbReference>
<feature type="region of interest" description="Disordered" evidence="4">
    <location>
        <begin position="750"/>
        <end position="785"/>
    </location>
</feature>
<keyword evidence="2" id="KW-0472">Membrane</keyword>
<evidence type="ECO:0000313" key="7">
    <source>
        <dbReference type="Proteomes" id="UP000320475"/>
    </source>
</evidence>
<dbReference type="GO" id="GO:0061709">
    <property type="term" value="P:reticulophagy"/>
    <property type="evidence" value="ECO:0007669"/>
    <property type="project" value="TreeGrafter"/>
</dbReference>
<keyword evidence="2" id="KW-0813">Transport</keyword>
<keyword evidence="1 2" id="KW-0072">Autophagy</keyword>
<dbReference type="GO" id="GO:0005774">
    <property type="term" value="C:vacuolar membrane"/>
    <property type="evidence" value="ECO:0007669"/>
    <property type="project" value="UniProtKB-SubCell"/>
</dbReference>
<dbReference type="GO" id="GO:0034517">
    <property type="term" value="P:ribophagy"/>
    <property type="evidence" value="ECO:0007669"/>
    <property type="project" value="TreeGrafter"/>
</dbReference>
<accession>A0A507DCR1</accession>
<dbReference type="GO" id="GO:0015031">
    <property type="term" value="P:protein transport"/>
    <property type="evidence" value="ECO:0007669"/>
    <property type="project" value="UniProtKB-KW"/>
</dbReference>
<keyword evidence="2" id="KW-0653">Protein transport</keyword>
<dbReference type="OrthoDB" id="447953at2759"/>
<dbReference type="InterPro" id="IPR045326">
    <property type="entry name" value="ATG17-like_dom"/>
</dbReference>
<keyword evidence="3" id="KW-0175">Coiled coil</keyword>
<dbReference type="InterPro" id="IPR040040">
    <property type="entry name" value="ATG11"/>
</dbReference>
<evidence type="ECO:0000259" key="5">
    <source>
        <dbReference type="Pfam" id="PF04108"/>
    </source>
</evidence>
<gene>
    <name evidence="6" type="ORF">SeLEV6574_g01609</name>
</gene>
<dbReference type="PANTHER" id="PTHR13222">
    <property type="entry name" value="RB1-INDUCIBLE COILED-COIL"/>
    <property type="match status" value="1"/>
</dbReference>
<keyword evidence="2" id="KW-0926">Vacuole</keyword>
<evidence type="ECO:0000256" key="2">
    <source>
        <dbReference type="RuleBase" id="RU367075"/>
    </source>
</evidence>
<dbReference type="GO" id="GO:0034727">
    <property type="term" value="P:piecemeal microautophagy of the nucleus"/>
    <property type="evidence" value="ECO:0007669"/>
    <property type="project" value="TreeGrafter"/>
</dbReference>
<dbReference type="VEuPathDB" id="FungiDB:SeMB42_g01328"/>
<reference evidence="6 7" key="1">
    <citation type="journal article" date="2019" name="Sci. Rep.">
        <title>Comparative genomics of chytrid fungi reveal insights into the obligate biotrophic and pathogenic lifestyle of Synchytrium endobioticum.</title>
        <authorList>
            <person name="van de Vossenberg B.T.L.H."/>
            <person name="Warris S."/>
            <person name="Nguyen H.D.T."/>
            <person name="van Gent-Pelzer M.P.E."/>
            <person name="Joly D.L."/>
            <person name="van de Geest H.C."/>
            <person name="Bonants P.J.M."/>
            <person name="Smith D.S."/>
            <person name="Levesque C.A."/>
            <person name="van der Lee T.A.J."/>
        </authorList>
    </citation>
    <scope>NUCLEOTIDE SEQUENCE [LARGE SCALE GENOMIC DNA]</scope>
    <source>
        <strain evidence="6 7">LEV6574</strain>
    </source>
</reference>
<dbReference type="GO" id="GO:0034045">
    <property type="term" value="C:phagophore assembly site membrane"/>
    <property type="evidence" value="ECO:0007669"/>
    <property type="project" value="UniProtKB-SubCell"/>
</dbReference>
<comment type="caution">
    <text evidence="6">The sequence shown here is derived from an EMBL/GenBank/DDBJ whole genome shotgun (WGS) entry which is preliminary data.</text>
</comment>
<dbReference type="GO" id="GO:0000045">
    <property type="term" value="P:autophagosome assembly"/>
    <property type="evidence" value="ECO:0007669"/>
    <property type="project" value="UniProtKB-UniRule"/>
</dbReference>
<organism evidence="6 7">
    <name type="scientific">Synchytrium endobioticum</name>
    <dbReference type="NCBI Taxonomy" id="286115"/>
    <lineage>
        <taxon>Eukaryota</taxon>
        <taxon>Fungi</taxon>
        <taxon>Fungi incertae sedis</taxon>
        <taxon>Chytridiomycota</taxon>
        <taxon>Chytridiomycota incertae sedis</taxon>
        <taxon>Chytridiomycetes</taxon>
        <taxon>Synchytriales</taxon>
        <taxon>Synchytriaceae</taxon>
        <taxon>Synchytrium</taxon>
    </lineage>
</organism>
<evidence type="ECO:0000256" key="3">
    <source>
        <dbReference type="SAM" id="Coils"/>
    </source>
</evidence>
<protein>
    <recommendedName>
        <fullName evidence="2">Autophagy-related protein 11</fullName>
    </recommendedName>
</protein>
<dbReference type="PANTHER" id="PTHR13222:SF1">
    <property type="entry name" value="RB1-INDUCIBLE COILED-COIL PROTEIN 1"/>
    <property type="match status" value="1"/>
</dbReference>
<comment type="subunit">
    <text evidence="2">Homodimer.</text>
</comment>
<dbReference type="AlphaFoldDB" id="A0A507DCR1"/>
<sequence>MRIFQAESGRAISINGPIQSMDSFRAEIHAATDIAPNSQIILTLQGAQLKPDVALSALTNDPGNREELVLFVFNRQLLDPRTSWSYMRSSLTLEAPVDADSLLKTHLPVISPAVPQSQVTDSFHSIFRQHLAFAEALWLPISRHAQICEVLLEEQRVQADALSVALTNLQGHTKVLSEAFDTFSSHAHRELSKHSNLLQSFEPDLLALQRIHIHPLISDEPKTLADYVPEERLRTWADNCKAAHEQLLRKTSSLTETMSSIRERTESEMRQPIDVDLPKLESLWASVREMVARADQKRQIFARDLTRVEGILRQMFNGGSELQASDKLLALEHLAKIHRDEYVPETIKADWYIRENVIYFRNSKEHASTQMISRLQSISSIQSSIAAATTLLNTLNTTLSAQSTAFAQLLHVHRMPSAWGATLVEIVRRREYSKVFLSRAKEMAELLSKFRAQEERRRENFKAEIGMYLPSGLIRGLDDKPPYCEISVSGTKDGLPSLNREDISDFEKLVSSIRMSIHEPTTGPAGSTSSAPDAVTKLQATMVRMSPQVDGTATEFDRILAKSSLGEAVRHIDDENARLRGEIIKTGSNSVTTSPSLSRRPGIVKSLSIGPTDGDLARAEETLKAYEKRIKSLELSLRDAYQASRSQVESSGGKTNVGVEEEMAQIRKENQDLRAQVRRSKELESIHIAESLKNALTSLGRQRDIDSDVGKLLNGLQDEVQKLSVGEKSNNKDISHFVSSSLEREEDAVLASLFKTPRQDPRQSSMSEGSTLPERGPSPTRSVSL</sequence>
<evidence type="ECO:0000256" key="1">
    <source>
        <dbReference type="ARBA" id="ARBA00023006"/>
    </source>
</evidence>
<dbReference type="GO" id="GO:0019901">
    <property type="term" value="F:protein kinase binding"/>
    <property type="evidence" value="ECO:0007669"/>
    <property type="project" value="TreeGrafter"/>
</dbReference>
<name>A0A507DCR1_9FUNG</name>
<dbReference type="GO" id="GO:1903599">
    <property type="term" value="P:positive regulation of autophagy of mitochondrion"/>
    <property type="evidence" value="ECO:0007669"/>
    <property type="project" value="UniProtKB-UniRule"/>
</dbReference>
<comment type="function">
    <text evidence="2">Involved in cytoplasm to vacuole transport (Cvt), pexophagy, mitophagy and nucleophagy. Recruits mitochondria for their selective degradation via autophagy (mitophagy) during starvation. Works as scaffold proteins that recruit ATG proteins to the pre-autophagosome (PAS), the site of vesicle/autophagosome formation. Required for the Cvt vesicles completion.</text>
</comment>
<dbReference type="Proteomes" id="UP000320475">
    <property type="component" value="Unassembled WGS sequence"/>
</dbReference>
<feature type="domain" description="Autophagy protein ATG17-like" evidence="5">
    <location>
        <begin position="143"/>
        <end position="469"/>
    </location>
</feature>
<evidence type="ECO:0000256" key="4">
    <source>
        <dbReference type="SAM" id="MobiDB-lite"/>
    </source>
</evidence>